<comment type="similarity">
    <text evidence="4">Belongs to the thioredoxin family.</text>
</comment>
<feature type="region of interest" description="Disordered" evidence="17">
    <location>
        <begin position="1"/>
        <end position="67"/>
    </location>
</feature>
<dbReference type="FunFam" id="3.40.30.10:FF:000130">
    <property type="entry name" value="Thioredoxin"/>
    <property type="match status" value="1"/>
</dbReference>
<dbReference type="PROSITE" id="PS51352">
    <property type="entry name" value="THIOREDOXIN_2"/>
    <property type="match status" value="1"/>
</dbReference>
<dbReference type="AlphaFoldDB" id="A0A6J1UJM9"/>
<dbReference type="CDD" id="cd02947">
    <property type="entry name" value="TRX_family"/>
    <property type="match status" value="1"/>
</dbReference>
<name>A0A6J1UJM9_9SAUR</name>
<evidence type="ECO:0000256" key="3">
    <source>
        <dbReference type="ARBA" id="ARBA00004613"/>
    </source>
</evidence>
<evidence type="ECO:0000256" key="6">
    <source>
        <dbReference type="ARBA" id="ARBA00022448"/>
    </source>
</evidence>
<keyword evidence="14" id="KW-0804">Transcription</keyword>
<keyword evidence="7" id="KW-0963">Cytoplasm</keyword>
<dbReference type="RefSeq" id="XP_026528084.1">
    <property type="nucleotide sequence ID" value="XM_026672299.1"/>
</dbReference>
<dbReference type="Proteomes" id="UP000504612">
    <property type="component" value="Unplaced"/>
</dbReference>
<evidence type="ECO:0000256" key="16">
    <source>
        <dbReference type="ARBA" id="ARBA00023284"/>
    </source>
</evidence>
<dbReference type="InterPro" id="IPR017937">
    <property type="entry name" value="Thioredoxin_CS"/>
</dbReference>
<dbReference type="GO" id="GO:0005737">
    <property type="term" value="C:cytoplasm"/>
    <property type="evidence" value="ECO:0007669"/>
    <property type="project" value="UniProtKB-SubCell"/>
</dbReference>
<keyword evidence="19" id="KW-1185">Reference proteome</keyword>
<evidence type="ECO:0000256" key="10">
    <source>
        <dbReference type="ARBA" id="ARBA00022982"/>
    </source>
</evidence>
<dbReference type="PRINTS" id="PR00421">
    <property type="entry name" value="THIOREDOXIN"/>
</dbReference>
<evidence type="ECO:0000256" key="1">
    <source>
        <dbReference type="ARBA" id="ARBA00004123"/>
    </source>
</evidence>
<evidence type="ECO:0000256" key="4">
    <source>
        <dbReference type="ARBA" id="ARBA00008987"/>
    </source>
</evidence>
<dbReference type="PANTHER" id="PTHR46115">
    <property type="entry name" value="THIOREDOXIN-LIKE PROTEIN 1"/>
    <property type="match status" value="1"/>
</dbReference>
<dbReference type="KEGG" id="nss:113415064"/>
<dbReference type="Gene3D" id="3.40.30.10">
    <property type="entry name" value="Glutaredoxin"/>
    <property type="match status" value="1"/>
</dbReference>
<evidence type="ECO:0000256" key="2">
    <source>
        <dbReference type="ARBA" id="ARBA00004496"/>
    </source>
</evidence>
<feature type="compositionally biased region" description="Basic residues" evidence="17">
    <location>
        <begin position="18"/>
        <end position="28"/>
    </location>
</feature>
<comment type="subcellular location">
    <subcellularLocation>
        <location evidence="2">Cytoplasm</location>
    </subcellularLocation>
    <subcellularLocation>
        <location evidence="1">Nucleus</location>
    </subcellularLocation>
    <subcellularLocation>
        <location evidence="3">Secreted</location>
    </subcellularLocation>
</comment>
<reference evidence="20" key="1">
    <citation type="submission" date="2025-08" db="UniProtKB">
        <authorList>
            <consortium name="RefSeq"/>
        </authorList>
    </citation>
    <scope>IDENTIFICATION</scope>
</reference>
<dbReference type="GO" id="GO:0005576">
    <property type="term" value="C:extracellular region"/>
    <property type="evidence" value="ECO:0007669"/>
    <property type="project" value="UniProtKB-SubCell"/>
</dbReference>
<keyword evidence="12" id="KW-1015">Disulfide bond</keyword>
<protein>
    <recommendedName>
        <fullName evidence="5">Thioredoxin</fullName>
    </recommendedName>
</protein>
<evidence type="ECO:0000259" key="18">
    <source>
        <dbReference type="PROSITE" id="PS51352"/>
    </source>
</evidence>
<evidence type="ECO:0000256" key="13">
    <source>
        <dbReference type="ARBA" id="ARBA00023159"/>
    </source>
</evidence>
<dbReference type="SUPFAM" id="SSF52833">
    <property type="entry name" value="Thioredoxin-like"/>
    <property type="match status" value="1"/>
</dbReference>
<dbReference type="GO" id="GO:0015035">
    <property type="term" value="F:protein-disulfide reductase activity"/>
    <property type="evidence" value="ECO:0007669"/>
    <property type="project" value="UniProtKB-ARBA"/>
</dbReference>
<keyword evidence="6" id="KW-0813">Transport</keyword>
<evidence type="ECO:0000256" key="9">
    <source>
        <dbReference type="ARBA" id="ARBA00022799"/>
    </source>
</evidence>
<keyword evidence="10" id="KW-0249">Electron transport</keyword>
<dbReference type="InterPro" id="IPR036249">
    <property type="entry name" value="Thioredoxin-like_sf"/>
</dbReference>
<evidence type="ECO:0000256" key="11">
    <source>
        <dbReference type="ARBA" id="ARBA00023015"/>
    </source>
</evidence>
<feature type="compositionally biased region" description="Pro residues" evidence="17">
    <location>
        <begin position="51"/>
        <end position="67"/>
    </location>
</feature>
<dbReference type="Pfam" id="PF00085">
    <property type="entry name" value="Thioredoxin"/>
    <property type="match status" value="1"/>
</dbReference>
<keyword evidence="16" id="KW-0676">Redox-active center</keyword>
<keyword evidence="13" id="KW-0010">Activator</keyword>
<evidence type="ECO:0000313" key="20">
    <source>
        <dbReference type="RefSeq" id="XP_026528084.1"/>
    </source>
</evidence>
<dbReference type="GO" id="GO:0005634">
    <property type="term" value="C:nucleus"/>
    <property type="evidence" value="ECO:0007669"/>
    <property type="project" value="UniProtKB-SubCell"/>
</dbReference>
<dbReference type="PROSITE" id="PS00194">
    <property type="entry name" value="THIOREDOXIN_1"/>
    <property type="match status" value="1"/>
</dbReference>
<gene>
    <name evidence="20" type="primary">LOC113415064</name>
</gene>
<evidence type="ECO:0000256" key="15">
    <source>
        <dbReference type="ARBA" id="ARBA00023242"/>
    </source>
</evidence>
<evidence type="ECO:0000256" key="7">
    <source>
        <dbReference type="ARBA" id="ARBA00022490"/>
    </source>
</evidence>
<dbReference type="GeneID" id="113415064"/>
<sequence>MQEGGANESRSAATEEKKKKKKKKPKKKKEAEAVTVTKAKAVTVTEAKAEAPPPPPLLPPPPPVAPPPLVVAAAAAAAEAAPEEAAAAAAAAAAAPEAEAAAGAEEDSVISEQPEAATMVKIVGDLTEFRAELSNAGSKLIVVDFSATWCGPCKMIKPFFHSMVEKYPEVVFIEIDVDDAQDVASHCDVKCMPTFQFYKNNEKVHEFSGANKEKLEEAIKKYM</sequence>
<keyword evidence="8" id="KW-0964">Secreted</keyword>
<evidence type="ECO:0000256" key="17">
    <source>
        <dbReference type="SAM" id="MobiDB-lite"/>
    </source>
</evidence>
<evidence type="ECO:0000256" key="14">
    <source>
        <dbReference type="ARBA" id="ARBA00023163"/>
    </source>
</evidence>
<feature type="compositionally biased region" description="Low complexity" evidence="17">
    <location>
        <begin position="33"/>
        <end position="46"/>
    </location>
</feature>
<evidence type="ECO:0000313" key="19">
    <source>
        <dbReference type="Proteomes" id="UP000504612"/>
    </source>
</evidence>
<evidence type="ECO:0000256" key="5">
    <source>
        <dbReference type="ARBA" id="ARBA00020570"/>
    </source>
</evidence>
<keyword evidence="15" id="KW-0539">Nucleus</keyword>
<dbReference type="GO" id="GO:0019725">
    <property type="term" value="P:cellular homeostasis"/>
    <property type="evidence" value="ECO:0007669"/>
    <property type="project" value="UniProtKB-ARBA"/>
</dbReference>
<proteinExistence type="inferred from homology"/>
<evidence type="ECO:0000256" key="12">
    <source>
        <dbReference type="ARBA" id="ARBA00023157"/>
    </source>
</evidence>
<organism evidence="19 20">
    <name type="scientific">Notechis scutatus</name>
    <name type="common">mainland tiger snake</name>
    <dbReference type="NCBI Taxonomy" id="8663"/>
    <lineage>
        <taxon>Eukaryota</taxon>
        <taxon>Metazoa</taxon>
        <taxon>Chordata</taxon>
        <taxon>Craniata</taxon>
        <taxon>Vertebrata</taxon>
        <taxon>Euteleostomi</taxon>
        <taxon>Lepidosauria</taxon>
        <taxon>Squamata</taxon>
        <taxon>Bifurcata</taxon>
        <taxon>Unidentata</taxon>
        <taxon>Episquamata</taxon>
        <taxon>Toxicofera</taxon>
        <taxon>Serpentes</taxon>
        <taxon>Colubroidea</taxon>
        <taxon>Elapidae</taxon>
        <taxon>Hydrophiinae</taxon>
        <taxon>Notechis</taxon>
    </lineage>
</organism>
<evidence type="ECO:0000256" key="8">
    <source>
        <dbReference type="ARBA" id="ARBA00022525"/>
    </source>
</evidence>
<feature type="domain" description="Thioredoxin" evidence="18">
    <location>
        <begin position="89"/>
        <end position="223"/>
    </location>
</feature>
<accession>A0A6J1UJM9</accession>
<dbReference type="InterPro" id="IPR013766">
    <property type="entry name" value="Thioredoxin_domain"/>
</dbReference>
<keyword evidence="11" id="KW-0805">Transcription regulation</keyword>
<keyword evidence="9" id="KW-0702">S-nitrosylation</keyword>